<dbReference type="Pfam" id="PF19034">
    <property type="entry name" value="RnlA-toxin_DBD"/>
    <property type="match status" value="1"/>
</dbReference>
<gene>
    <name evidence="2" type="ORF">FFV09_04960</name>
</gene>
<dbReference type="GO" id="GO:0004521">
    <property type="term" value="F:RNA endonuclease activity"/>
    <property type="evidence" value="ECO:0007669"/>
    <property type="project" value="InterPro"/>
</dbReference>
<evidence type="ECO:0000313" key="2">
    <source>
        <dbReference type="EMBL" id="QDH20266.1"/>
    </source>
</evidence>
<dbReference type="AlphaFoldDB" id="A0A4Y6UV56"/>
<keyword evidence="3" id="KW-1185">Reference proteome</keyword>
<dbReference type="Proteomes" id="UP000316968">
    <property type="component" value="Chromosome"/>
</dbReference>
<name>A0A4Y6UV56_SACBS</name>
<proteinExistence type="predicted"/>
<organism evidence="2 3">
    <name type="scientific">Saccharibacillus brassicae</name>
    <dbReference type="NCBI Taxonomy" id="2583377"/>
    <lineage>
        <taxon>Bacteria</taxon>
        <taxon>Bacillati</taxon>
        <taxon>Bacillota</taxon>
        <taxon>Bacilli</taxon>
        <taxon>Bacillales</taxon>
        <taxon>Paenibacillaceae</taxon>
        <taxon>Saccharibacillus</taxon>
    </lineage>
</organism>
<evidence type="ECO:0000313" key="3">
    <source>
        <dbReference type="Proteomes" id="UP000316968"/>
    </source>
</evidence>
<dbReference type="InterPro" id="IPR043994">
    <property type="entry name" value="RnlA/LsoA-toxin_DBD"/>
</dbReference>
<reference evidence="2 3" key="1">
    <citation type="submission" date="2019-06" db="EMBL/GenBank/DDBJ databases">
        <title>Saccharibacillus brassicae sp. nov., an endophytic bacterium isolated from Chinese cabbage seeds (Brassica pekinensis).</title>
        <authorList>
            <person name="Jiang L."/>
            <person name="Lee J."/>
            <person name="Kim S.W."/>
        </authorList>
    </citation>
    <scope>NUCLEOTIDE SEQUENCE [LARGE SCALE GENOMIC DNA]</scope>
    <source>
        <strain evidence="3">KCTC 43072 / ATSA2</strain>
    </source>
</reference>
<feature type="domain" description="Bacterial toxin RNase RnlA/LsoA DBD" evidence="1">
    <location>
        <begin position="204"/>
        <end position="334"/>
    </location>
</feature>
<evidence type="ECO:0000259" key="1">
    <source>
        <dbReference type="Pfam" id="PF19034"/>
    </source>
</evidence>
<dbReference type="EMBL" id="CP041217">
    <property type="protein sequence ID" value="QDH20266.1"/>
    <property type="molecule type" value="Genomic_DNA"/>
</dbReference>
<dbReference type="OrthoDB" id="9811552at2"/>
<dbReference type="KEGG" id="saca:FFV09_04960"/>
<dbReference type="Gene3D" id="6.10.250.2650">
    <property type="match status" value="1"/>
</dbReference>
<accession>A0A4Y6UV56</accession>
<protein>
    <recommendedName>
        <fullName evidence="1">Bacterial toxin RNase RnlA/LsoA DBD domain-containing protein</fullName>
    </recommendedName>
</protein>
<sequence length="371" mass="42173">MNWLNSIKETWYLMAKNKGYFLNKIGLESVVNNFCNIEKSECLNPANQQTRYFLEKEDKKFSIDVFFRKDNTITITPLPNQEFIGIATELHGLIRDSVEYKNVVSGTFSTKLLPNQFTDLKQFIEGLSGVTVLSEEDKGLNGKIIKYKTDFGDSVTLTYYNSTHKLFFQGLMMNLYIIIKTYLAPFNGNAIPTKISGSTGASIEELADQYIKHNLPNGFKYLDPIMANFITDSFTLVAAGTNLRDYAAWVMPTMRVLEHSIKRICLNSSIYLEDKGGFRYFNGNGSKTSPVFQDHNGSQVVNTDLQSRLDSDRVDILVRCYLYLKSNRHELFHTTQIVQGTRLVSTPEEAQNIIIGACDLIEESLKFDLNP</sequence>